<feature type="signal peptide" evidence="3">
    <location>
        <begin position="1"/>
        <end position="22"/>
    </location>
</feature>
<dbReference type="SUPFAM" id="SSF51735">
    <property type="entry name" value="NAD(P)-binding Rossmann-fold domains"/>
    <property type="match status" value="1"/>
</dbReference>
<evidence type="ECO:0000256" key="2">
    <source>
        <dbReference type="ARBA" id="ARBA00023002"/>
    </source>
</evidence>
<evidence type="ECO:0000313" key="4">
    <source>
        <dbReference type="EMBL" id="MBY8823392.1"/>
    </source>
</evidence>
<dbReference type="InterPro" id="IPR036291">
    <property type="entry name" value="NAD(P)-bd_dom_sf"/>
</dbReference>
<keyword evidence="3" id="KW-0732">Signal</keyword>
<dbReference type="Proteomes" id="UP000706039">
    <property type="component" value="Unassembled WGS sequence"/>
</dbReference>
<dbReference type="PANTHER" id="PTHR44169">
    <property type="entry name" value="NADPH-DEPENDENT 1-ACYLDIHYDROXYACETONE PHOSPHATE REDUCTASE"/>
    <property type="match status" value="1"/>
</dbReference>
<keyword evidence="2" id="KW-0560">Oxidoreductase</keyword>
<dbReference type="PROSITE" id="PS00061">
    <property type="entry name" value="ADH_SHORT"/>
    <property type="match status" value="1"/>
</dbReference>
<dbReference type="PRINTS" id="PR00081">
    <property type="entry name" value="GDHRDH"/>
</dbReference>
<comment type="similarity">
    <text evidence="1">Belongs to the short-chain dehydrogenases/reductases (SDR) family.</text>
</comment>
<sequence length="323" mass="35113">MDRLKYLLIAFLALMVSHPALAQSPPEQRAVLVTGASSGIGLTITRYLADRGFHVYAGARKDEDLKRLEAMKNVSAVRLDVTKQSDVDAAVRFVAAQGRGLYGVINNAGVASVAELIKTSDEDVLWQHDINVMGPLRVNRAFFPLLKESQGRTAIIGSLSAFVMSPTGGAYGMSKAAVEVYTETLALELQMAGEKVVAGIIDPGAFKSRAREKVTMRMLTGNPELGQPLTDEQKKTLVTVQEAEAKMSDPTPVAEQVFHFLSSDTPRLRYMAANSEEVAHIIVREMLDRALQLNASQAAYTLNRDALVRTLDELLAKQAAGKK</sequence>
<gene>
    <name evidence="4" type="ORF">K7G82_13895</name>
</gene>
<organism evidence="4 5">
    <name type="scientific">Sphingomonas colocasiae</name>
    <dbReference type="NCBI Taxonomy" id="1848973"/>
    <lineage>
        <taxon>Bacteria</taxon>
        <taxon>Pseudomonadati</taxon>
        <taxon>Pseudomonadota</taxon>
        <taxon>Alphaproteobacteria</taxon>
        <taxon>Sphingomonadales</taxon>
        <taxon>Sphingomonadaceae</taxon>
        <taxon>Sphingomonas</taxon>
    </lineage>
</organism>
<dbReference type="RefSeq" id="WP_222990506.1">
    <property type="nucleotide sequence ID" value="NZ_JAINVV010000006.1"/>
</dbReference>
<keyword evidence="5" id="KW-1185">Reference proteome</keyword>
<evidence type="ECO:0000256" key="3">
    <source>
        <dbReference type="SAM" id="SignalP"/>
    </source>
</evidence>
<comment type="caution">
    <text evidence="4">The sequence shown here is derived from an EMBL/GenBank/DDBJ whole genome shotgun (WGS) entry which is preliminary data.</text>
</comment>
<name>A0ABS7PPY6_9SPHN</name>
<accession>A0ABS7PPY6</accession>
<proteinExistence type="inferred from homology"/>
<feature type="chain" id="PRO_5045168400" evidence="3">
    <location>
        <begin position="23"/>
        <end position="323"/>
    </location>
</feature>
<dbReference type="Pfam" id="PF00106">
    <property type="entry name" value="adh_short"/>
    <property type="match status" value="1"/>
</dbReference>
<dbReference type="InterPro" id="IPR020904">
    <property type="entry name" value="Sc_DH/Rdtase_CS"/>
</dbReference>
<protein>
    <submittedName>
        <fullName evidence="4">SDR family NAD(P)-dependent oxidoreductase</fullName>
    </submittedName>
</protein>
<reference evidence="4 5" key="1">
    <citation type="submission" date="2021-08" db="EMBL/GenBank/DDBJ databases">
        <authorList>
            <person name="Tuo L."/>
        </authorList>
    </citation>
    <scope>NUCLEOTIDE SEQUENCE [LARGE SCALE GENOMIC DNA]</scope>
    <source>
        <strain evidence="4 5">JCM 31229</strain>
    </source>
</reference>
<evidence type="ECO:0000256" key="1">
    <source>
        <dbReference type="ARBA" id="ARBA00006484"/>
    </source>
</evidence>
<dbReference type="EMBL" id="JAINVV010000006">
    <property type="protein sequence ID" value="MBY8823392.1"/>
    <property type="molecule type" value="Genomic_DNA"/>
</dbReference>
<dbReference type="InterPro" id="IPR002347">
    <property type="entry name" value="SDR_fam"/>
</dbReference>
<dbReference type="Gene3D" id="3.40.50.720">
    <property type="entry name" value="NAD(P)-binding Rossmann-like Domain"/>
    <property type="match status" value="1"/>
</dbReference>
<evidence type="ECO:0000313" key="5">
    <source>
        <dbReference type="Proteomes" id="UP000706039"/>
    </source>
</evidence>
<dbReference type="PANTHER" id="PTHR44169:SF6">
    <property type="entry name" value="NADPH-DEPENDENT 1-ACYLDIHYDROXYACETONE PHOSPHATE REDUCTASE"/>
    <property type="match status" value="1"/>
</dbReference>